<feature type="region of interest" description="Disordered" evidence="2">
    <location>
        <begin position="264"/>
        <end position="295"/>
    </location>
</feature>
<evidence type="ECO:0000256" key="2">
    <source>
        <dbReference type="SAM" id="MobiDB-lite"/>
    </source>
</evidence>
<dbReference type="Pfam" id="PF00561">
    <property type="entry name" value="Abhydrolase_1"/>
    <property type="match status" value="1"/>
</dbReference>
<feature type="compositionally biased region" description="Basic and acidic residues" evidence="2">
    <location>
        <begin position="22"/>
        <end position="48"/>
    </location>
</feature>
<feature type="region of interest" description="Disordered" evidence="2">
    <location>
        <begin position="185"/>
        <end position="250"/>
    </location>
</feature>
<dbReference type="InterPro" id="IPR000073">
    <property type="entry name" value="AB_hydrolase_1"/>
</dbReference>
<feature type="compositionally biased region" description="Low complexity" evidence="2">
    <location>
        <begin position="230"/>
        <end position="250"/>
    </location>
</feature>
<evidence type="ECO:0000313" key="4">
    <source>
        <dbReference type="EMBL" id="KAL0472588.1"/>
    </source>
</evidence>
<dbReference type="SUPFAM" id="SSF53474">
    <property type="entry name" value="alpha/beta-Hydrolases"/>
    <property type="match status" value="1"/>
</dbReference>
<feature type="compositionally biased region" description="Basic and acidic residues" evidence="2">
    <location>
        <begin position="57"/>
        <end position="79"/>
    </location>
</feature>
<sequence>MEQQQLPEPATYLAAAPPIPRRSRERDRIRNLADQQDENKKVETEKKTSGLTWRQTLENHRRDPNRTPERKDKDPRTDHASAAAASIAASLAASANNANHNRDRDLNQPIQTASPEVISSLITSLSSISRPLSTHFESPFYLESIGPNSPIDLSFNSSPTAKSGSFGVDYGAFSKLSETQWQHQDVPVDQATASPPVVRTGRSRPTSKISVSSKGPKSPKNPAHTREPSGFRSLLSRGSSSALSRSSSKASLASGVESIGKLSIERGSEPVSPVGTDPKPLRRQKSADSWNWRTAGRSQRGLMYMSSKERLREQEIEKRTSVIGISALVASSFTGLVGTGTTSGSSTPRLDPLSVESIISEEPGSDIPSTPKLPRDWEPPNDFGSSPPGIPTRESSLRSHKHKRSSTRTSRKSIRESDTGANDTIHELEEHPSELPEPLTEKPQRRQRKMLDPLRLSADLHMKPVLSTPTVNMFPETETDEVAPSPAIAQSRLQDRDADPKSKRRSAFLNPDSLVGNVDSNGNSDNKNKRASSKLKRLSDAIIPGNPDKSSSTEGIGPHVTYERPKSADSIDDTVEAYLCSPRLSQKIRHPQTGRVISFSEVGDPNGSAVFCCVGMGLTRYITAFYDELALTLKLRMITPDRPGVGDSEPYSHDNTTPLGWPDDVYAICQALKITKFSILAHSAGAIYALATALRMPQHIRGKIHLLAPWIPPSQINVIGGGSQNPLPPTNAIPTSQKILRALPTPILKVANSNFMAATSSSITSSLPKQKRAKRDKKKDKSSSLGIIENKDFDRPATSSGIISTEPTGADEDMDRIRPTITNSNKGIGGGSHRHRHTRSKSTNLAGVDEHNNNNNNNNNNHSRHSTSGGLSDADVAAALALAERERQQQYDHRLTHAIWQLATTGANPAVDLLVCLERRHTIGFRYVDITRPVVIHHGSRDTRVPVENVKWLGKMMRRCEVRVLEGEGHGLMASAQVMAGVLMEISKEWEDWGRVTGQNPGVLSERGGATGTGKGDGSGSGANGGKHGHGHRRGTMDRLGMSMGMSFGLGGGPKDT</sequence>
<comment type="similarity">
    <text evidence="1">Belongs to the peptidase S33 family. ABHD4/ABHD5 subfamily.</text>
</comment>
<keyword evidence="5" id="KW-1185">Reference proteome</keyword>
<evidence type="ECO:0000256" key="1">
    <source>
        <dbReference type="ARBA" id="ARBA00038097"/>
    </source>
</evidence>
<gene>
    <name evidence="4" type="ORF">QR685DRAFT_586701</name>
</gene>
<comment type="caution">
    <text evidence="4">The sequence shown here is derived from an EMBL/GenBank/DDBJ whole genome shotgun (WGS) entry which is preliminary data.</text>
</comment>
<dbReference type="Gene3D" id="3.40.50.1820">
    <property type="entry name" value="alpha/beta hydrolase"/>
    <property type="match status" value="2"/>
</dbReference>
<feature type="region of interest" description="Disordered" evidence="2">
    <location>
        <begin position="999"/>
        <end position="1057"/>
    </location>
</feature>
<feature type="region of interest" description="Disordered" evidence="2">
    <location>
        <begin position="359"/>
        <end position="463"/>
    </location>
</feature>
<dbReference type="GO" id="GO:0016787">
    <property type="term" value="F:hydrolase activity"/>
    <property type="evidence" value="ECO:0007669"/>
    <property type="project" value="UniProtKB-KW"/>
</dbReference>
<dbReference type="EMBL" id="JAVLET010000003">
    <property type="protein sequence ID" value="KAL0472588.1"/>
    <property type="molecule type" value="Genomic_DNA"/>
</dbReference>
<dbReference type="PANTHER" id="PTHR42886:SF29">
    <property type="entry name" value="PUMMELIG, ISOFORM A"/>
    <property type="match status" value="1"/>
</dbReference>
<accession>A0ABR3DJX4</accession>
<feature type="compositionally biased region" description="Basic residues" evidence="2">
    <location>
        <begin position="769"/>
        <end position="780"/>
    </location>
</feature>
<proteinExistence type="inferred from homology"/>
<protein>
    <submittedName>
        <fullName evidence="4">Hydrolase</fullName>
    </submittedName>
</protein>
<dbReference type="PANTHER" id="PTHR42886">
    <property type="entry name" value="RE40534P-RELATED"/>
    <property type="match status" value="1"/>
</dbReference>
<feature type="compositionally biased region" description="Basic and acidic residues" evidence="2">
    <location>
        <begin position="413"/>
        <end position="462"/>
    </location>
</feature>
<dbReference type="Proteomes" id="UP001451303">
    <property type="component" value="Unassembled WGS sequence"/>
</dbReference>
<feature type="region of interest" description="Disordered" evidence="2">
    <location>
        <begin position="476"/>
        <end position="567"/>
    </location>
</feature>
<feature type="region of interest" description="Disordered" evidence="2">
    <location>
        <begin position="760"/>
        <end position="871"/>
    </location>
</feature>
<reference evidence="4 5" key="1">
    <citation type="submission" date="2023-09" db="EMBL/GenBank/DDBJ databases">
        <title>Multi-omics analysis of a traditional fermented food reveals byproduct-associated fungal strains for waste-to-food upcycling.</title>
        <authorList>
            <consortium name="Lawrence Berkeley National Laboratory"/>
            <person name="Rekdal V.M."/>
            <person name="Villalobos-Escobedo J.M."/>
            <person name="Rodriguez-Valeron N."/>
            <person name="Garcia M.O."/>
            <person name="Vasquez D.P."/>
            <person name="Damayanti I."/>
            <person name="Sorensen P.M."/>
            <person name="Baidoo E.E."/>
            <person name="De Carvalho A.C."/>
            <person name="Riley R."/>
            <person name="Lipzen A."/>
            <person name="He G."/>
            <person name="Yan M."/>
            <person name="Haridas S."/>
            <person name="Daum C."/>
            <person name="Yoshinaga Y."/>
            <person name="Ng V."/>
            <person name="Grigoriev I.V."/>
            <person name="Munk R."/>
            <person name="Nuraida L."/>
            <person name="Wijaya C.H."/>
            <person name="Morales P.-C."/>
            <person name="Keasling J.D."/>
        </authorList>
    </citation>
    <scope>NUCLEOTIDE SEQUENCE [LARGE SCALE GENOMIC DNA]</scope>
    <source>
        <strain evidence="4 5">FGSC 2613</strain>
    </source>
</reference>
<organism evidence="4 5">
    <name type="scientific">Neurospora intermedia</name>
    <dbReference type="NCBI Taxonomy" id="5142"/>
    <lineage>
        <taxon>Eukaryota</taxon>
        <taxon>Fungi</taxon>
        <taxon>Dikarya</taxon>
        <taxon>Ascomycota</taxon>
        <taxon>Pezizomycotina</taxon>
        <taxon>Sordariomycetes</taxon>
        <taxon>Sordariomycetidae</taxon>
        <taxon>Sordariales</taxon>
        <taxon>Sordariaceae</taxon>
        <taxon>Neurospora</taxon>
    </lineage>
</organism>
<feature type="region of interest" description="Disordered" evidence="2">
    <location>
        <begin position="1"/>
        <end position="84"/>
    </location>
</feature>
<evidence type="ECO:0000313" key="5">
    <source>
        <dbReference type="Proteomes" id="UP001451303"/>
    </source>
</evidence>
<feature type="compositionally biased region" description="Polar residues" evidence="2">
    <location>
        <begin position="797"/>
        <end position="807"/>
    </location>
</feature>
<dbReference type="InterPro" id="IPR029058">
    <property type="entry name" value="AB_hydrolase_fold"/>
</dbReference>
<name>A0ABR3DJX4_NEUIN</name>
<keyword evidence="4" id="KW-0378">Hydrolase</keyword>
<feature type="compositionally biased region" description="Gly residues" evidence="2">
    <location>
        <begin position="1048"/>
        <end position="1057"/>
    </location>
</feature>
<feature type="domain" description="AB hydrolase-1" evidence="3">
    <location>
        <begin position="634"/>
        <end position="713"/>
    </location>
</feature>
<feature type="compositionally biased region" description="Polar residues" evidence="2">
    <location>
        <begin position="203"/>
        <end position="215"/>
    </location>
</feature>
<feature type="compositionally biased region" description="Gly residues" evidence="2">
    <location>
        <begin position="1009"/>
        <end position="1026"/>
    </location>
</feature>
<evidence type="ECO:0000259" key="3">
    <source>
        <dbReference type="Pfam" id="PF00561"/>
    </source>
</evidence>
<feature type="compositionally biased region" description="Basic residues" evidence="2">
    <location>
        <begin position="398"/>
        <end position="412"/>
    </location>
</feature>